<evidence type="ECO:0000313" key="2">
    <source>
        <dbReference type="EMBL" id="MBB3730037.1"/>
    </source>
</evidence>
<organism evidence="2 3">
    <name type="scientific">Nonomuraea dietziae</name>
    <dbReference type="NCBI Taxonomy" id="65515"/>
    <lineage>
        <taxon>Bacteria</taxon>
        <taxon>Bacillati</taxon>
        <taxon>Actinomycetota</taxon>
        <taxon>Actinomycetes</taxon>
        <taxon>Streptosporangiales</taxon>
        <taxon>Streptosporangiaceae</taxon>
        <taxon>Nonomuraea</taxon>
    </lineage>
</organism>
<gene>
    <name evidence="2" type="ORF">FHR33_005897</name>
</gene>
<feature type="transmembrane region" description="Helical" evidence="1">
    <location>
        <begin position="12"/>
        <end position="31"/>
    </location>
</feature>
<keyword evidence="1" id="KW-1133">Transmembrane helix</keyword>
<keyword evidence="1" id="KW-0472">Membrane</keyword>
<keyword evidence="3" id="KW-1185">Reference proteome</keyword>
<dbReference type="Proteomes" id="UP000579945">
    <property type="component" value="Unassembled WGS sequence"/>
</dbReference>
<sequence>MSERGHPALRVLRGVALTLAGFALPAGGMWLGHHTGMWGLGVTMCVLGGVFLIAGPVLHAANREARAKAGVALLALGMPLLLLSCGMLKDELAFGDLTRYGTTAVCPVVGAKAIGDEADATGATTYDYTLACPGGEIELIDDALTAPGTTKEVRYDPAGRTSAVMTGWDYYHHTQKLPVMPWVLAGLVAATALSWALAIVSARPRRQSGPGPVTRPGPP</sequence>
<evidence type="ECO:0000256" key="1">
    <source>
        <dbReference type="SAM" id="Phobius"/>
    </source>
</evidence>
<comment type="caution">
    <text evidence="2">The sequence shown here is derived from an EMBL/GenBank/DDBJ whole genome shotgun (WGS) entry which is preliminary data.</text>
</comment>
<name>A0A7W5VLE6_9ACTN</name>
<proteinExistence type="predicted"/>
<dbReference type="RefSeq" id="WP_183654167.1">
    <property type="nucleotide sequence ID" value="NZ_BAAAXX010000019.1"/>
</dbReference>
<dbReference type="GeneID" id="95392202"/>
<feature type="transmembrane region" description="Helical" evidence="1">
    <location>
        <begin position="179"/>
        <end position="200"/>
    </location>
</feature>
<accession>A0A7W5VLE6</accession>
<keyword evidence="1" id="KW-0812">Transmembrane</keyword>
<evidence type="ECO:0000313" key="3">
    <source>
        <dbReference type="Proteomes" id="UP000579945"/>
    </source>
</evidence>
<dbReference type="AlphaFoldDB" id="A0A7W5VLE6"/>
<feature type="transmembrane region" description="Helical" evidence="1">
    <location>
        <begin position="70"/>
        <end position="89"/>
    </location>
</feature>
<dbReference type="EMBL" id="JACIBV010000001">
    <property type="protein sequence ID" value="MBB3730037.1"/>
    <property type="molecule type" value="Genomic_DNA"/>
</dbReference>
<feature type="transmembrane region" description="Helical" evidence="1">
    <location>
        <begin position="37"/>
        <end position="58"/>
    </location>
</feature>
<protein>
    <submittedName>
        <fullName evidence="2">Peptidoglycan/LPS O-acetylase OafA/YrhL</fullName>
    </submittedName>
</protein>
<reference evidence="2 3" key="1">
    <citation type="submission" date="2020-08" db="EMBL/GenBank/DDBJ databases">
        <title>Sequencing the genomes of 1000 actinobacteria strains.</title>
        <authorList>
            <person name="Klenk H.-P."/>
        </authorList>
    </citation>
    <scope>NUCLEOTIDE SEQUENCE [LARGE SCALE GENOMIC DNA]</scope>
    <source>
        <strain evidence="2 3">DSM 44320</strain>
    </source>
</reference>